<evidence type="ECO:0000256" key="1">
    <source>
        <dbReference type="SAM" id="MobiDB-lite"/>
    </source>
</evidence>
<sequence>MAALEGLLLAQPGRGELGVGEDHGGQAGVVDPRPRTVRAGQCVGGGGAACGGGDVDVLRGTGHVACGVDARVGRALELIRDDETPLVDVDAGCGEPQPVGAGRATGGDQQPFCADGSTRGGPYDDLASVDRDGDGVLLEDTDAVLGKDRTQGFGQLRLGPGGHAPDQGHPRTETGQELRLLEPDVAATDHHQGPRHLLEFHGRRRRQPVHAVQTRQLGHRRRGPGGHHVRLGAQRLAVDRERVAIEEPGVPRHDLEPMGGGDVGVLRTAHALDELVLLVNQRS</sequence>
<organism evidence="2 3">
    <name type="scientific">Demequina sediminis</name>
    <dbReference type="NCBI Taxonomy" id="1930058"/>
    <lineage>
        <taxon>Bacteria</taxon>
        <taxon>Bacillati</taxon>
        <taxon>Actinomycetota</taxon>
        <taxon>Actinomycetes</taxon>
        <taxon>Micrococcales</taxon>
        <taxon>Demequinaceae</taxon>
        <taxon>Demequina</taxon>
    </lineage>
</organism>
<dbReference type="EMBL" id="BAABRR010000003">
    <property type="protein sequence ID" value="GAA5518298.1"/>
    <property type="molecule type" value="Genomic_DNA"/>
</dbReference>
<evidence type="ECO:0000313" key="3">
    <source>
        <dbReference type="Proteomes" id="UP001426770"/>
    </source>
</evidence>
<feature type="compositionally biased region" description="Basic residues" evidence="1">
    <location>
        <begin position="217"/>
        <end position="227"/>
    </location>
</feature>
<keyword evidence="3" id="KW-1185">Reference proteome</keyword>
<proteinExistence type="predicted"/>
<protein>
    <submittedName>
        <fullName evidence="2">Uncharacterized protein</fullName>
    </submittedName>
</protein>
<evidence type="ECO:0000313" key="2">
    <source>
        <dbReference type="EMBL" id="GAA5518298.1"/>
    </source>
</evidence>
<gene>
    <name evidence="2" type="ORF">Lsed01_00720</name>
</gene>
<comment type="caution">
    <text evidence="2">The sequence shown here is derived from an EMBL/GenBank/DDBJ whole genome shotgun (WGS) entry which is preliminary data.</text>
</comment>
<feature type="region of interest" description="Disordered" evidence="1">
    <location>
        <begin position="205"/>
        <end position="227"/>
    </location>
</feature>
<name>A0ABP9WGE4_9MICO</name>
<reference evidence="2 3" key="1">
    <citation type="submission" date="2024-02" db="EMBL/GenBank/DDBJ databases">
        <title>Lysinimicrobium sediminis NBRC 112286.</title>
        <authorList>
            <person name="Ichikawa N."/>
            <person name="Katano-Makiyama Y."/>
            <person name="Hidaka K."/>
        </authorList>
    </citation>
    <scope>NUCLEOTIDE SEQUENCE [LARGE SCALE GENOMIC DNA]</scope>
    <source>
        <strain evidence="2 3">NBRC 112286</strain>
    </source>
</reference>
<dbReference type="Proteomes" id="UP001426770">
    <property type="component" value="Unassembled WGS sequence"/>
</dbReference>
<accession>A0ABP9WGE4</accession>